<dbReference type="EMBL" id="JACHIN010000016">
    <property type="protein sequence ID" value="MBB5083181.1"/>
    <property type="molecule type" value="Genomic_DNA"/>
</dbReference>
<name>A0A7W8ADQ4_9ACTN</name>
<organism evidence="1 2">
    <name type="scientific">Nonomuraea endophytica</name>
    <dbReference type="NCBI Taxonomy" id="714136"/>
    <lineage>
        <taxon>Bacteria</taxon>
        <taxon>Bacillati</taxon>
        <taxon>Actinomycetota</taxon>
        <taxon>Actinomycetes</taxon>
        <taxon>Streptosporangiales</taxon>
        <taxon>Streptosporangiaceae</taxon>
        <taxon>Nonomuraea</taxon>
    </lineage>
</organism>
<evidence type="ECO:0000313" key="2">
    <source>
        <dbReference type="Proteomes" id="UP000568380"/>
    </source>
</evidence>
<gene>
    <name evidence="1" type="ORF">HNR40_008684</name>
</gene>
<keyword evidence="2" id="KW-1185">Reference proteome</keyword>
<protein>
    <submittedName>
        <fullName evidence="1">Uncharacterized protein</fullName>
    </submittedName>
</protein>
<evidence type="ECO:0000313" key="1">
    <source>
        <dbReference type="EMBL" id="MBB5083181.1"/>
    </source>
</evidence>
<dbReference type="AlphaFoldDB" id="A0A7W8ADQ4"/>
<sequence length="50" mass="5133">MITLIDLPHDEVAGPVITTITSLAANSSRSIGRFVPSSPAVMARASAGPR</sequence>
<accession>A0A7W8ADQ4</accession>
<comment type="caution">
    <text evidence="1">The sequence shown here is derived from an EMBL/GenBank/DDBJ whole genome shotgun (WGS) entry which is preliminary data.</text>
</comment>
<dbReference type="RefSeq" id="WP_184972046.1">
    <property type="nucleotide sequence ID" value="NZ_JACHIN010000016.1"/>
</dbReference>
<proteinExistence type="predicted"/>
<dbReference type="Proteomes" id="UP000568380">
    <property type="component" value="Unassembled WGS sequence"/>
</dbReference>
<reference evidence="1 2" key="1">
    <citation type="submission" date="2020-08" db="EMBL/GenBank/DDBJ databases">
        <title>Genomic Encyclopedia of Type Strains, Phase IV (KMG-IV): sequencing the most valuable type-strain genomes for metagenomic binning, comparative biology and taxonomic classification.</title>
        <authorList>
            <person name="Goeker M."/>
        </authorList>
    </citation>
    <scope>NUCLEOTIDE SEQUENCE [LARGE SCALE GENOMIC DNA]</scope>
    <source>
        <strain evidence="1 2">DSM 45385</strain>
    </source>
</reference>